<evidence type="ECO:0000256" key="2">
    <source>
        <dbReference type="ARBA" id="ARBA00022630"/>
    </source>
</evidence>
<dbReference type="Gene3D" id="2.40.30.10">
    <property type="entry name" value="Translation factors"/>
    <property type="match status" value="1"/>
</dbReference>
<dbReference type="InterPro" id="IPR057661">
    <property type="entry name" value="RsdA/BaiN/AoA(So)_Rossmann"/>
</dbReference>
<comment type="cofactor">
    <cofactor evidence="1">
        <name>FAD</name>
        <dbReference type="ChEBI" id="CHEBI:57692"/>
    </cofactor>
</comment>
<dbReference type="InterPro" id="IPR023166">
    <property type="entry name" value="BaiN-like_dom_sf"/>
</dbReference>
<feature type="domain" description="RsdA/BaiN/AoA(So)-like insert" evidence="5">
    <location>
        <begin position="202"/>
        <end position="351"/>
    </location>
</feature>
<dbReference type="PRINTS" id="PR00368">
    <property type="entry name" value="FADPNR"/>
</dbReference>
<dbReference type="Pfam" id="PF03486">
    <property type="entry name" value="HI0933_like"/>
    <property type="match status" value="1"/>
</dbReference>
<evidence type="ECO:0000256" key="1">
    <source>
        <dbReference type="ARBA" id="ARBA00001974"/>
    </source>
</evidence>
<accession>B3PQD1</accession>
<dbReference type="NCBIfam" id="TIGR00275">
    <property type="entry name" value="aminoacetone oxidase family FAD-binding enzyme"/>
    <property type="match status" value="1"/>
</dbReference>
<keyword evidence="2" id="KW-0285">Flavoprotein</keyword>
<evidence type="ECO:0000256" key="3">
    <source>
        <dbReference type="ARBA" id="ARBA00022827"/>
    </source>
</evidence>
<proteinExistence type="predicted"/>
<sequence>MEKEDADLIKETGLQRKSDVIVIGAGAAGMMAAIRAGKRGRSVVVLDHARSPGEKIRISGGGRCNFTNIHAGPKNFLSANPHFCKSALARFTPADFIAMVERHGIGWHEKTLGQLFCDDSAKDIIRMLLDEMRAAGAVLQLGTEISAVDRLATVFRVSTSDGVYEAASLIVATGGKSIPKMGATGFAYRLAEQFGLAVLETRPGLVPLTLDPGLLASIAPLAGISAPAEIRHGKAAFREALLFTHRGLSGPAILQISSYWREGDEIVLAIEPDIDIAAQLKTAKQLNGRQSAQTALGEILPKRLAQFLVEREKISGNMADLPDKTLLRLAASAQNLAVKPSGSEGYRTAEVTLGGIDTTALDSRSMEAKAVPGLYFIGECVDVTGWLGGYNFQWAWASGFAAGECA</sequence>
<dbReference type="EMBL" id="CP001074">
    <property type="protein sequence ID" value="ACE89777.1"/>
    <property type="molecule type" value="Genomic_DNA"/>
</dbReference>
<reference evidence="6 7" key="1">
    <citation type="submission" date="2008-04" db="EMBL/GenBank/DDBJ databases">
        <title>Genome diversity and DNA divergence of Rhizobium etli.</title>
        <authorList>
            <person name="Gonzalez V."/>
            <person name="Acosta J.L."/>
            <person name="Santamaria R.I."/>
            <person name="Bustos P."/>
            <person name="Hernandez-Gonzalez I.L."/>
            <person name="Fernandez J.L."/>
            <person name="Diaz R."/>
            <person name="Flores M."/>
            <person name="Mora J."/>
            <person name="Palacios R."/>
            <person name="Davila G."/>
        </authorList>
    </citation>
    <scope>NUCLEOTIDE SEQUENCE [LARGE SCALE GENOMIC DNA]</scope>
    <source>
        <strain evidence="6 7">CIAT 652</strain>
    </source>
</reference>
<dbReference type="PRINTS" id="PR00411">
    <property type="entry name" value="PNDRDTASEI"/>
</dbReference>
<evidence type="ECO:0000259" key="5">
    <source>
        <dbReference type="Pfam" id="PF22780"/>
    </source>
</evidence>
<dbReference type="KEGG" id="rec:RHECIAT_CH0000788"/>
<protein>
    <submittedName>
        <fullName evidence="6">Hypothetical conserved protein</fullName>
    </submittedName>
</protein>
<organism evidence="6 7">
    <name type="scientific">Rhizobium etli (strain CIAT 652)</name>
    <dbReference type="NCBI Taxonomy" id="491916"/>
    <lineage>
        <taxon>Bacteria</taxon>
        <taxon>Pseudomonadati</taxon>
        <taxon>Pseudomonadota</taxon>
        <taxon>Alphaproteobacteria</taxon>
        <taxon>Hyphomicrobiales</taxon>
        <taxon>Rhizobiaceae</taxon>
        <taxon>Rhizobium/Agrobacterium group</taxon>
        <taxon>Rhizobium</taxon>
    </lineage>
</organism>
<dbReference type="SUPFAM" id="SSF160996">
    <property type="entry name" value="HI0933 insert domain-like"/>
    <property type="match status" value="1"/>
</dbReference>
<dbReference type="HOGENOM" id="CLU_025174_2_0_5"/>
<dbReference type="AlphaFoldDB" id="B3PQD1"/>
<dbReference type="SUPFAM" id="SSF51905">
    <property type="entry name" value="FAD/NAD(P)-binding domain"/>
    <property type="match status" value="1"/>
</dbReference>
<evidence type="ECO:0000259" key="4">
    <source>
        <dbReference type="Pfam" id="PF03486"/>
    </source>
</evidence>
<dbReference type="InterPro" id="IPR055178">
    <property type="entry name" value="RsdA/BaiN/AoA(So)-like_dom"/>
</dbReference>
<dbReference type="InterPro" id="IPR036188">
    <property type="entry name" value="FAD/NAD-bd_sf"/>
</dbReference>
<dbReference type="PANTHER" id="PTHR42887">
    <property type="entry name" value="OS12G0638800 PROTEIN"/>
    <property type="match status" value="1"/>
</dbReference>
<dbReference type="Gene3D" id="3.50.50.60">
    <property type="entry name" value="FAD/NAD(P)-binding domain"/>
    <property type="match status" value="1"/>
</dbReference>
<keyword evidence="3" id="KW-0274">FAD</keyword>
<name>B3PQD1_RHIE6</name>
<dbReference type="Pfam" id="PF22780">
    <property type="entry name" value="HI0933_like_1st"/>
    <property type="match status" value="1"/>
</dbReference>
<gene>
    <name evidence="6" type="ordered locus">RHECIAT_CH0000788</name>
</gene>
<feature type="domain" description="RsdA/BaiN/AoA(So)-like Rossmann fold-like" evidence="4">
    <location>
        <begin position="19"/>
        <end position="404"/>
    </location>
</feature>
<dbReference type="Proteomes" id="UP000008817">
    <property type="component" value="Chromosome"/>
</dbReference>
<evidence type="ECO:0000313" key="7">
    <source>
        <dbReference type="Proteomes" id="UP000008817"/>
    </source>
</evidence>
<dbReference type="Gene3D" id="1.10.8.260">
    <property type="entry name" value="HI0933 insert domain-like"/>
    <property type="match status" value="1"/>
</dbReference>
<dbReference type="eggNOG" id="COG2081">
    <property type="taxonomic scope" value="Bacteria"/>
</dbReference>
<evidence type="ECO:0000313" key="6">
    <source>
        <dbReference type="EMBL" id="ACE89777.1"/>
    </source>
</evidence>
<dbReference type="InterPro" id="IPR004792">
    <property type="entry name" value="BaiN-like"/>
</dbReference>
<dbReference type="PANTHER" id="PTHR42887:SF2">
    <property type="entry name" value="OS12G0638800 PROTEIN"/>
    <property type="match status" value="1"/>
</dbReference>